<evidence type="ECO:0000313" key="2">
    <source>
        <dbReference type="Proteomes" id="UP000681317"/>
    </source>
</evidence>
<keyword evidence="2" id="KW-1185">Reference proteome</keyword>
<organism evidence="1 2">
    <name type="scientific">Noviluteimonas caseinilytica</name>
    <dbReference type="NCBI Taxonomy" id="2675101"/>
    <lineage>
        <taxon>Bacteria</taxon>
        <taxon>Pseudomonadati</taxon>
        <taxon>Pseudomonadota</taxon>
        <taxon>Gammaproteobacteria</taxon>
        <taxon>Lysobacterales</taxon>
        <taxon>Lysobacteraceae</taxon>
        <taxon>Noviluteimonas</taxon>
    </lineage>
</organism>
<protein>
    <recommendedName>
        <fullName evidence="3">DUF3892 domain-containing protein</fullName>
    </recommendedName>
</protein>
<dbReference type="Proteomes" id="UP000681317">
    <property type="component" value="Chromosome"/>
</dbReference>
<dbReference type="RefSeq" id="WP_213437281.1">
    <property type="nucleotide sequence ID" value="NZ_AP024545.1"/>
</dbReference>
<dbReference type="InterPro" id="IPR024997">
    <property type="entry name" value="DUF3892"/>
</dbReference>
<evidence type="ECO:0008006" key="3">
    <source>
        <dbReference type="Google" id="ProtNLM"/>
    </source>
</evidence>
<evidence type="ECO:0000313" key="1">
    <source>
        <dbReference type="EMBL" id="BCT92474.1"/>
    </source>
</evidence>
<dbReference type="Pfam" id="PF13031">
    <property type="entry name" value="DUF3892"/>
    <property type="match status" value="1"/>
</dbReference>
<dbReference type="EMBL" id="AP024545">
    <property type="protein sequence ID" value="BCT92474.1"/>
    <property type="molecule type" value="Genomic_DNA"/>
</dbReference>
<gene>
    <name evidence="1" type="ORF">LYSCAS_14980</name>
</gene>
<reference evidence="1 2" key="1">
    <citation type="submission" date="2021-03" db="EMBL/GenBank/DDBJ databases">
        <title>Complete Genome Sequences of Two Lysobacter Strains Isolated from Sea Water (Lysobacter caseinilyticus) and Soil (Lysobacter helvus) in South Korea.</title>
        <authorList>
            <person name="Watanabe Y."/>
            <person name="Arakawa K."/>
        </authorList>
    </citation>
    <scope>NUCLEOTIDE SEQUENCE [LARGE SCALE GENOMIC DNA]</scope>
    <source>
        <strain evidence="1 2">KVB24</strain>
    </source>
</reference>
<proteinExistence type="predicted"/>
<sequence>MPDTVKVTCINTREFGSADGRISHVGGWGWKFTQEETIDHIETGRLRCYINVLGEDVWIVVATRNGRKYLRTEIDDEDSNALLNLPECPA</sequence>
<name>A0ABM7Q5D8_9GAMM</name>
<accession>A0ABM7Q5D8</accession>